<dbReference type="GO" id="GO:0009654">
    <property type="term" value="C:photosystem II oxygen evolving complex"/>
    <property type="evidence" value="ECO:0007669"/>
    <property type="project" value="InterPro"/>
</dbReference>
<dbReference type="GO" id="GO:0019898">
    <property type="term" value="C:extrinsic component of membrane"/>
    <property type="evidence" value="ECO:0007669"/>
    <property type="project" value="InterPro"/>
</dbReference>
<dbReference type="InterPro" id="IPR002683">
    <property type="entry name" value="PsbP_C"/>
</dbReference>
<accession>A0A1F5ENJ8</accession>
<name>A0A1F5ENJ8_9BACT</name>
<proteinExistence type="predicted"/>
<feature type="domain" description="PsbP C-terminal" evidence="2">
    <location>
        <begin position="57"/>
        <end position="98"/>
    </location>
</feature>
<dbReference type="Gene3D" id="3.40.1000.10">
    <property type="entry name" value="Mog1/PsbP, alpha/beta/alpha sandwich"/>
    <property type="match status" value="1"/>
</dbReference>
<evidence type="ECO:0000313" key="4">
    <source>
        <dbReference type="Proteomes" id="UP000185891"/>
    </source>
</evidence>
<dbReference type="Proteomes" id="UP000185891">
    <property type="component" value="Unassembled WGS sequence"/>
</dbReference>
<sequence length="231" mass="26832">MEKMKNLIIIVIILLICGIIIFKYTNNKNLQIDTDTTETATTTEITLLDTSDWETCRNEGYGYEFKYPNGWRMYETQSENNELVFKDTKKCTSNYVIIDDADLKKTTPSPFLSIRILSKDELENSNYANITSVYDYQEIRDSYLQNPSSKISAETIIDNEKVLLFYGEPETSEGLSYEQLEEIRRLTPEVRIEKFGLNTIFFHKGSIFTIETENLSLEALNTIFSTFKFID</sequence>
<protein>
    <recommendedName>
        <fullName evidence="2">PsbP C-terminal domain-containing protein</fullName>
    </recommendedName>
</protein>
<evidence type="ECO:0000256" key="1">
    <source>
        <dbReference type="SAM" id="Phobius"/>
    </source>
</evidence>
<feature type="transmembrane region" description="Helical" evidence="1">
    <location>
        <begin position="7"/>
        <end position="25"/>
    </location>
</feature>
<dbReference type="AlphaFoldDB" id="A0A1F5ENJ8"/>
<dbReference type="GO" id="GO:0015979">
    <property type="term" value="P:photosynthesis"/>
    <property type="evidence" value="ECO:0007669"/>
    <property type="project" value="InterPro"/>
</dbReference>
<reference evidence="3 4" key="1">
    <citation type="journal article" date="2016" name="Nat. Commun.">
        <title>Thousands of microbial genomes shed light on interconnected biogeochemical processes in an aquifer system.</title>
        <authorList>
            <person name="Anantharaman K."/>
            <person name="Brown C.T."/>
            <person name="Hug L.A."/>
            <person name="Sharon I."/>
            <person name="Castelle C.J."/>
            <person name="Probst A.J."/>
            <person name="Thomas B.C."/>
            <person name="Singh A."/>
            <person name="Wilkins M.J."/>
            <person name="Karaoz U."/>
            <person name="Brodie E.L."/>
            <person name="Williams K.H."/>
            <person name="Hubbard S.S."/>
            <person name="Banfield J.F."/>
        </authorList>
    </citation>
    <scope>NUCLEOTIDE SEQUENCE [LARGE SCALE GENOMIC DNA]</scope>
</reference>
<evidence type="ECO:0000313" key="3">
    <source>
        <dbReference type="EMBL" id="OGD68806.1"/>
    </source>
</evidence>
<dbReference type="Pfam" id="PF01789">
    <property type="entry name" value="PsbP"/>
    <property type="match status" value="1"/>
</dbReference>
<keyword evidence="1" id="KW-0472">Membrane</keyword>
<dbReference type="GO" id="GO:0005509">
    <property type="term" value="F:calcium ion binding"/>
    <property type="evidence" value="ECO:0007669"/>
    <property type="project" value="InterPro"/>
</dbReference>
<gene>
    <name evidence="3" type="ORF">A3E89_00725</name>
</gene>
<keyword evidence="1" id="KW-0812">Transmembrane</keyword>
<keyword evidence="1" id="KW-1133">Transmembrane helix</keyword>
<evidence type="ECO:0000259" key="2">
    <source>
        <dbReference type="Pfam" id="PF01789"/>
    </source>
</evidence>
<organism evidence="3 4">
    <name type="scientific">Candidatus Campbellbacteria bacterium RIFCSPHIGHO2_12_FULL_35_10</name>
    <dbReference type="NCBI Taxonomy" id="1797578"/>
    <lineage>
        <taxon>Bacteria</taxon>
        <taxon>Candidatus Campbelliibacteriota</taxon>
    </lineage>
</organism>
<comment type="caution">
    <text evidence="3">The sequence shown here is derived from an EMBL/GenBank/DDBJ whole genome shotgun (WGS) entry which is preliminary data.</text>
</comment>
<dbReference type="EMBL" id="MFAA01000023">
    <property type="protein sequence ID" value="OGD68806.1"/>
    <property type="molecule type" value="Genomic_DNA"/>
</dbReference>